<keyword evidence="2" id="KW-1185">Reference proteome</keyword>
<comment type="caution">
    <text evidence="1">The sequence shown here is derived from an EMBL/GenBank/DDBJ whole genome shotgun (WGS) entry which is preliminary data.</text>
</comment>
<name>A0A2N5D4K6_9CAUL</name>
<evidence type="ECO:0000313" key="1">
    <source>
        <dbReference type="EMBL" id="PLR20995.1"/>
    </source>
</evidence>
<gene>
    <name evidence="1" type="ORF">SGCZBJ_21405</name>
</gene>
<evidence type="ECO:0000313" key="2">
    <source>
        <dbReference type="Proteomes" id="UP000234479"/>
    </source>
</evidence>
<dbReference type="AlphaFoldDB" id="A0A2N5D4K6"/>
<reference evidence="1 2" key="1">
    <citation type="submission" date="2017-12" db="EMBL/GenBank/DDBJ databases">
        <title>The genome sequence of Caulobacter sp. 410.</title>
        <authorList>
            <person name="Gao J."/>
            <person name="Mao X."/>
            <person name="Sun J."/>
        </authorList>
    </citation>
    <scope>NUCLEOTIDE SEQUENCE [LARGE SCALE GENOMIC DNA]</scope>
    <source>
        <strain evidence="1 2">410</strain>
    </source>
</reference>
<protein>
    <submittedName>
        <fullName evidence="1">Uncharacterized protein</fullName>
    </submittedName>
</protein>
<accession>A0A2N5D4K6</accession>
<proteinExistence type="predicted"/>
<dbReference type="Proteomes" id="UP000234479">
    <property type="component" value="Unassembled WGS sequence"/>
</dbReference>
<sequence>MVTEGPITLHFNSNPASSPYYDKNEWLQILIEEIYVFTSYDLINSSNWQSIEITVHGIEDTRARHEIDLTDGMEAVYVRFGGATPGAPDTTTYTHTANLLGVSGPSFVDLFITVPTPNQVEGIVVTPNSTMQNTLVGQLIHFHGQGSATTGGGILGGIVVPDCREMQIEFDAAATAAPDAGDQASEFSKAIESQSDRVRALPDGLEVNSSLVGGAFTNGVELKQLWSLTDWIVTGITPAPGYGGSANANGGNPINTVYNGYLDNYLVTDARQVWYFFHELAHSTANGQALHAMAYADWQANSPGVAWENSTQFAGNEQFMNSVAASLAALFGYDLRSEFPNVGHGYLPEGDVDVLNSPSSLTPDTANAGPGGNC</sequence>
<organism evidence="1 2">
    <name type="scientific">Caulobacter zeae</name>
    <dbReference type="NCBI Taxonomy" id="2055137"/>
    <lineage>
        <taxon>Bacteria</taxon>
        <taxon>Pseudomonadati</taxon>
        <taxon>Pseudomonadota</taxon>
        <taxon>Alphaproteobacteria</taxon>
        <taxon>Caulobacterales</taxon>
        <taxon>Caulobacteraceae</taxon>
        <taxon>Caulobacter</taxon>
    </lineage>
</organism>
<dbReference type="EMBL" id="PJRS01000044">
    <property type="protein sequence ID" value="PLR20995.1"/>
    <property type="molecule type" value="Genomic_DNA"/>
</dbReference>